<evidence type="ECO:0000256" key="1">
    <source>
        <dbReference type="ARBA" id="ARBA00004448"/>
    </source>
</evidence>
<dbReference type="GO" id="GO:0043490">
    <property type="term" value="P:malate-aspartate shuttle"/>
    <property type="evidence" value="ECO:0007669"/>
    <property type="project" value="TreeGrafter"/>
</dbReference>
<dbReference type="PANTHER" id="PTHR45678">
    <property type="entry name" value="MITOCHONDRIAL 2-OXODICARBOXYLATE CARRIER 1-RELATED"/>
    <property type="match status" value="1"/>
</dbReference>
<dbReference type="GO" id="GO:0015183">
    <property type="term" value="F:L-aspartate transmembrane transporter activity"/>
    <property type="evidence" value="ECO:0007669"/>
    <property type="project" value="TreeGrafter"/>
</dbReference>
<comment type="subcellular location">
    <subcellularLocation>
        <location evidence="1">Mitochondrion inner membrane</location>
        <topology evidence="1">Multi-pass membrane protein</topology>
    </subcellularLocation>
</comment>
<organism evidence="10 11">
    <name type="scientific">Callosobruchus maculatus</name>
    <name type="common">Southern cowpea weevil</name>
    <name type="synonym">Pulse bruchid</name>
    <dbReference type="NCBI Taxonomy" id="64391"/>
    <lineage>
        <taxon>Eukaryota</taxon>
        <taxon>Metazoa</taxon>
        <taxon>Ecdysozoa</taxon>
        <taxon>Arthropoda</taxon>
        <taxon>Hexapoda</taxon>
        <taxon>Insecta</taxon>
        <taxon>Pterygota</taxon>
        <taxon>Neoptera</taxon>
        <taxon>Endopterygota</taxon>
        <taxon>Coleoptera</taxon>
        <taxon>Polyphaga</taxon>
        <taxon>Cucujiformia</taxon>
        <taxon>Chrysomeloidea</taxon>
        <taxon>Chrysomelidae</taxon>
        <taxon>Bruchinae</taxon>
        <taxon>Bruchini</taxon>
        <taxon>Callosobruchus</taxon>
    </lineage>
</organism>
<dbReference type="PROSITE" id="PS50920">
    <property type="entry name" value="SOLCAR"/>
    <property type="match status" value="1"/>
</dbReference>
<evidence type="ECO:0000256" key="4">
    <source>
        <dbReference type="ARBA" id="ARBA00022792"/>
    </source>
</evidence>
<dbReference type="EMBL" id="CAACVG010000618">
    <property type="protein sequence ID" value="VEN34356.1"/>
    <property type="molecule type" value="Genomic_DNA"/>
</dbReference>
<evidence type="ECO:0000256" key="5">
    <source>
        <dbReference type="ARBA" id="ARBA00022989"/>
    </source>
</evidence>
<feature type="repeat" description="Solcar" evidence="8">
    <location>
        <begin position="97"/>
        <end position="187"/>
    </location>
</feature>
<comment type="similarity">
    <text evidence="2 9">Belongs to the mitochondrial carrier (TC 2.A.29) family.</text>
</comment>
<protein>
    <recommendedName>
        <fullName evidence="12">Mitochondrial carrier protein</fullName>
    </recommendedName>
</protein>
<name>A0A653BFJ6_CALMS</name>
<evidence type="ECO:0000256" key="2">
    <source>
        <dbReference type="ARBA" id="ARBA00006375"/>
    </source>
</evidence>
<keyword evidence="11" id="KW-1185">Reference proteome</keyword>
<dbReference type="AlphaFoldDB" id="A0A653BFJ6"/>
<evidence type="ECO:0000313" key="10">
    <source>
        <dbReference type="EMBL" id="VEN34356.1"/>
    </source>
</evidence>
<dbReference type="Pfam" id="PF00153">
    <property type="entry name" value="Mito_carr"/>
    <property type="match status" value="2"/>
</dbReference>
<keyword evidence="7 8" id="KW-0472">Membrane</keyword>
<dbReference type="OrthoDB" id="6668942at2759"/>
<dbReference type="InterPro" id="IPR051028">
    <property type="entry name" value="Mito_Solute_Carrier"/>
</dbReference>
<evidence type="ECO:0008006" key="12">
    <source>
        <dbReference type="Google" id="ProtNLM"/>
    </source>
</evidence>
<evidence type="ECO:0000256" key="3">
    <source>
        <dbReference type="ARBA" id="ARBA00022692"/>
    </source>
</evidence>
<dbReference type="GO" id="GO:0005313">
    <property type="term" value="F:L-glutamate transmembrane transporter activity"/>
    <property type="evidence" value="ECO:0007669"/>
    <property type="project" value="TreeGrafter"/>
</dbReference>
<keyword evidence="6" id="KW-0496">Mitochondrion</keyword>
<dbReference type="InterPro" id="IPR023395">
    <property type="entry name" value="MCP_dom_sf"/>
</dbReference>
<evidence type="ECO:0000256" key="7">
    <source>
        <dbReference type="ARBA" id="ARBA00023136"/>
    </source>
</evidence>
<reference evidence="10 11" key="1">
    <citation type="submission" date="2019-01" db="EMBL/GenBank/DDBJ databases">
        <authorList>
            <person name="Sayadi A."/>
        </authorList>
    </citation>
    <scope>NUCLEOTIDE SEQUENCE [LARGE SCALE GENOMIC DNA]</scope>
</reference>
<keyword evidence="9" id="KW-0813">Transport</keyword>
<evidence type="ECO:0000256" key="9">
    <source>
        <dbReference type="RuleBase" id="RU000488"/>
    </source>
</evidence>
<keyword evidence="5" id="KW-1133">Transmembrane helix</keyword>
<dbReference type="InterPro" id="IPR018108">
    <property type="entry name" value="MCP_transmembrane"/>
</dbReference>
<evidence type="ECO:0000256" key="8">
    <source>
        <dbReference type="PROSITE-ProRule" id="PRU00282"/>
    </source>
</evidence>
<dbReference type="Proteomes" id="UP000410492">
    <property type="component" value="Unassembled WGS sequence"/>
</dbReference>
<dbReference type="Gene3D" id="1.50.40.10">
    <property type="entry name" value="Mitochondrial carrier domain"/>
    <property type="match status" value="1"/>
</dbReference>
<gene>
    <name evidence="10" type="ORF">CALMAC_LOCUS585</name>
</gene>
<keyword evidence="4" id="KW-0999">Mitochondrion inner membrane</keyword>
<keyword evidence="3 8" id="KW-0812">Transmembrane</keyword>
<accession>A0A653BFJ6</accession>
<dbReference type="GO" id="GO:0005743">
    <property type="term" value="C:mitochondrial inner membrane"/>
    <property type="evidence" value="ECO:0007669"/>
    <property type="project" value="UniProtKB-SubCell"/>
</dbReference>
<evidence type="ECO:0000313" key="11">
    <source>
        <dbReference type="Proteomes" id="UP000410492"/>
    </source>
</evidence>
<sequence>MLCNSNNDSHGVGQDTDAGCRTSECAADKELGGKPAIDSRFLTVVTTILKSGGPLGFYKGYAATFWRDVPFTTMYFPMFAKLRAACFRLADSTGPYTQLWVNLFSGTTVGCIGAVLVTPADVMKTRLQTTTKGQGEKAYKGIMDAIVTIMKHEGPTAFFKGGACRAMVIGPVYGIAQLVYFIGIGEYLLGVDKTN</sequence>
<dbReference type="PANTHER" id="PTHR45678:SF5">
    <property type="entry name" value="AT03939P-RELATED"/>
    <property type="match status" value="1"/>
</dbReference>
<proteinExistence type="inferred from homology"/>
<evidence type="ECO:0000256" key="6">
    <source>
        <dbReference type="ARBA" id="ARBA00023128"/>
    </source>
</evidence>
<dbReference type="SUPFAM" id="SSF103506">
    <property type="entry name" value="Mitochondrial carrier"/>
    <property type="match status" value="1"/>
</dbReference>